<feature type="transmembrane region" description="Helical" evidence="6">
    <location>
        <begin position="41"/>
        <end position="63"/>
    </location>
</feature>
<dbReference type="GO" id="GO:0016020">
    <property type="term" value="C:membrane"/>
    <property type="evidence" value="ECO:0007669"/>
    <property type="project" value="UniProtKB-SubCell"/>
</dbReference>
<feature type="transmembrane region" description="Helical" evidence="6">
    <location>
        <begin position="292"/>
        <end position="311"/>
    </location>
</feature>
<comment type="similarity">
    <text evidence="2 6">Belongs to the drug/metabolite transporter (DMT) superfamily. Plant drug/metabolite exporter (P-DME) (TC 2.A.7.4) family.</text>
</comment>
<dbReference type="Proteomes" id="UP000241394">
    <property type="component" value="Chromosome LG6"/>
</dbReference>
<dbReference type="PANTHER" id="PTHR31218">
    <property type="entry name" value="WAT1-RELATED PROTEIN"/>
    <property type="match status" value="1"/>
</dbReference>
<feature type="transmembrane region" description="Helical" evidence="6">
    <location>
        <begin position="260"/>
        <end position="280"/>
    </location>
</feature>
<keyword evidence="5 6" id="KW-0472">Membrane</keyword>
<keyword evidence="3 6" id="KW-0812">Transmembrane</keyword>
<accession>A0A2R6RF46</accession>
<organism evidence="8 9">
    <name type="scientific">Actinidia chinensis var. chinensis</name>
    <name type="common">Chinese soft-hair kiwi</name>
    <dbReference type="NCBI Taxonomy" id="1590841"/>
    <lineage>
        <taxon>Eukaryota</taxon>
        <taxon>Viridiplantae</taxon>
        <taxon>Streptophyta</taxon>
        <taxon>Embryophyta</taxon>
        <taxon>Tracheophyta</taxon>
        <taxon>Spermatophyta</taxon>
        <taxon>Magnoliopsida</taxon>
        <taxon>eudicotyledons</taxon>
        <taxon>Gunneridae</taxon>
        <taxon>Pentapetalae</taxon>
        <taxon>asterids</taxon>
        <taxon>Ericales</taxon>
        <taxon>Actinidiaceae</taxon>
        <taxon>Actinidia</taxon>
    </lineage>
</organism>
<evidence type="ECO:0000313" key="9">
    <source>
        <dbReference type="Proteomes" id="UP000241394"/>
    </source>
</evidence>
<proteinExistence type="inferred from homology"/>
<dbReference type="AlphaFoldDB" id="A0A2R6RF46"/>
<gene>
    <name evidence="8" type="ORF">CEY00_Acc06245</name>
</gene>
<evidence type="ECO:0000256" key="2">
    <source>
        <dbReference type="ARBA" id="ARBA00007635"/>
    </source>
</evidence>
<sequence>MVAMRAMLEDVVPYVLMVAMEACTIALTILASTIISRGMSPFVFVVYTNALASIILLSSSFLFCKHRTEEPLFTLPLLTRLFFLGFTGITIAQNLAFVGLSYSSPILACGMGNLIPTFSFLLSIILRNTKFDWRGLSNGAKLIGSFVSIVGAISITLYKGPVIRNKYSYSSSSHLLQLVPRLFVFSSTDEHWFLGGIFLAAASLAFSVWNIIQVGTVKQYPEMTKIASVYTLFGTIQTTIVSMIMERNPSTWRVKLDMELLVIILTAIFGSVIGSRVHIWCMKVKGPFYVPLFKPLGIPIASLCGCIFFAHSFHYGSIMGAAIVGMGYYTVMWGLMREDETQTDHGAADLSDYDDKVPLLEGESQV</sequence>
<evidence type="ECO:0000256" key="4">
    <source>
        <dbReference type="ARBA" id="ARBA00022989"/>
    </source>
</evidence>
<evidence type="ECO:0000259" key="7">
    <source>
        <dbReference type="Pfam" id="PF00892"/>
    </source>
</evidence>
<reference evidence="8 9" key="1">
    <citation type="submission" date="2017-07" db="EMBL/GenBank/DDBJ databases">
        <title>An improved, manually edited Actinidia chinensis var. chinensis (kiwifruit) genome highlights the challenges associated with draft genomes and gene prediction in plants.</title>
        <authorList>
            <person name="Pilkington S."/>
            <person name="Crowhurst R."/>
            <person name="Hilario E."/>
            <person name="Nardozza S."/>
            <person name="Fraser L."/>
            <person name="Peng Y."/>
            <person name="Gunaseelan K."/>
            <person name="Simpson R."/>
            <person name="Tahir J."/>
            <person name="Deroles S."/>
            <person name="Templeton K."/>
            <person name="Luo Z."/>
            <person name="Davy M."/>
            <person name="Cheng C."/>
            <person name="Mcneilage M."/>
            <person name="Scaglione D."/>
            <person name="Liu Y."/>
            <person name="Zhang Q."/>
            <person name="Datson P."/>
            <person name="De Silva N."/>
            <person name="Gardiner S."/>
            <person name="Bassett H."/>
            <person name="Chagne D."/>
            <person name="Mccallum J."/>
            <person name="Dzierzon H."/>
            <person name="Deng C."/>
            <person name="Wang Y.-Y."/>
            <person name="Barron N."/>
            <person name="Manako K."/>
            <person name="Bowen J."/>
            <person name="Foster T."/>
            <person name="Erridge Z."/>
            <person name="Tiffin H."/>
            <person name="Waite C."/>
            <person name="Davies K."/>
            <person name="Grierson E."/>
            <person name="Laing W."/>
            <person name="Kirk R."/>
            <person name="Chen X."/>
            <person name="Wood M."/>
            <person name="Montefiori M."/>
            <person name="Brummell D."/>
            <person name="Schwinn K."/>
            <person name="Catanach A."/>
            <person name="Fullerton C."/>
            <person name="Li D."/>
            <person name="Meiyalaghan S."/>
            <person name="Nieuwenhuizen N."/>
            <person name="Read N."/>
            <person name="Prakash R."/>
            <person name="Hunter D."/>
            <person name="Zhang H."/>
            <person name="Mckenzie M."/>
            <person name="Knabel M."/>
            <person name="Harris A."/>
            <person name="Allan A."/>
            <person name="Chen A."/>
            <person name="Janssen B."/>
            <person name="Plunkett B."/>
            <person name="Dwamena C."/>
            <person name="Voogd C."/>
            <person name="Leif D."/>
            <person name="Lafferty D."/>
            <person name="Souleyre E."/>
            <person name="Varkonyi-Gasic E."/>
            <person name="Gambi F."/>
            <person name="Hanley J."/>
            <person name="Yao J.-L."/>
            <person name="Cheung J."/>
            <person name="David K."/>
            <person name="Warren B."/>
            <person name="Marsh K."/>
            <person name="Snowden K."/>
            <person name="Lin-Wang K."/>
            <person name="Brian L."/>
            <person name="Martinez-Sanchez M."/>
            <person name="Wang M."/>
            <person name="Ileperuma N."/>
            <person name="Macnee N."/>
            <person name="Campin R."/>
            <person name="Mcatee P."/>
            <person name="Drummond R."/>
            <person name="Espley R."/>
            <person name="Ireland H."/>
            <person name="Wu R."/>
            <person name="Atkinson R."/>
            <person name="Karunairetnam S."/>
            <person name="Bulley S."/>
            <person name="Chunkath S."/>
            <person name="Hanley Z."/>
            <person name="Storey R."/>
            <person name="Thrimawithana A."/>
            <person name="Thomson S."/>
            <person name="David C."/>
            <person name="Testolin R."/>
        </authorList>
    </citation>
    <scope>NUCLEOTIDE SEQUENCE [LARGE SCALE GENOMIC DNA]</scope>
    <source>
        <strain evidence="9">cv. Red5</strain>
        <tissue evidence="8">Young leaf</tissue>
    </source>
</reference>
<keyword evidence="4 6" id="KW-1133">Transmembrane helix</keyword>
<dbReference type="InterPro" id="IPR000620">
    <property type="entry name" value="EamA_dom"/>
</dbReference>
<feature type="transmembrane region" description="Helical" evidence="6">
    <location>
        <begin position="317"/>
        <end position="336"/>
    </location>
</feature>
<comment type="subcellular location">
    <subcellularLocation>
        <location evidence="1 6">Membrane</location>
        <topology evidence="1 6">Multi-pass membrane protein</topology>
    </subcellularLocation>
</comment>
<feature type="domain" description="EamA" evidence="7">
    <location>
        <begin position="15"/>
        <end position="155"/>
    </location>
</feature>
<feature type="transmembrane region" description="Helical" evidence="6">
    <location>
        <begin position="224"/>
        <end position="245"/>
    </location>
</feature>
<evidence type="ECO:0000256" key="3">
    <source>
        <dbReference type="ARBA" id="ARBA00022692"/>
    </source>
</evidence>
<dbReference type="SUPFAM" id="SSF103481">
    <property type="entry name" value="Multidrug resistance efflux transporter EmrE"/>
    <property type="match status" value="1"/>
</dbReference>
<name>A0A2R6RF46_ACTCC</name>
<feature type="transmembrane region" description="Helical" evidence="6">
    <location>
        <begin position="138"/>
        <end position="158"/>
    </location>
</feature>
<dbReference type="OMA" id="MVIMEGC"/>
<dbReference type="OrthoDB" id="1733956at2759"/>
<dbReference type="EMBL" id="NKQK01000006">
    <property type="protein sequence ID" value="PSS28646.1"/>
    <property type="molecule type" value="Genomic_DNA"/>
</dbReference>
<dbReference type="InterPro" id="IPR037185">
    <property type="entry name" value="EmrE-like"/>
</dbReference>
<comment type="caution">
    <text evidence="8">The sequence shown here is derived from an EMBL/GenBank/DDBJ whole genome shotgun (WGS) entry which is preliminary data.</text>
</comment>
<dbReference type="InParanoid" id="A0A2R6RF46"/>
<dbReference type="Gramene" id="PSS28646">
    <property type="protein sequence ID" value="PSS28646"/>
    <property type="gene ID" value="CEY00_Acc06245"/>
</dbReference>
<dbReference type="InterPro" id="IPR030184">
    <property type="entry name" value="WAT1-related"/>
</dbReference>
<evidence type="ECO:0000256" key="1">
    <source>
        <dbReference type="ARBA" id="ARBA00004141"/>
    </source>
</evidence>
<feature type="transmembrane region" description="Helical" evidence="6">
    <location>
        <begin position="75"/>
        <end position="96"/>
    </location>
</feature>
<dbReference type="GO" id="GO:0022857">
    <property type="term" value="F:transmembrane transporter activity"/>
    <property type="evidence" value="ECO:0007669"/>
    <property type="project" value="InterPro"/>
</dbReference>
<protein>
    <recommendedName>
        <fullName evidence="6">WAT1-related protein</fullName>
    </recommendedName>
</protein>
<feature type="transmembrane region" description="Helical" evidence="6">
    <location>
        <begin position="12"/>
        <end position="35"/>
    </location>
</feature>
<evidence type="ECO:0000256" key="5">
    <source>
        <dbReference type="ARBA" id="ARBA00023136"/>
    </source>
</evidence>
<keyword evidence="9" id="KW-1185">Reference proteome</keyword>
<dbReference type="Pfam" id="PF00892">
    <property type="entry name" value="EamA"/>
    <property type="match status" value="1"/>
</dbReference>
<feature type="transmembrane region" description="Helical" evidence="6">
    <location>
        <begin position="192"/>
        <end position="212"/>
    </location>
</feature>
<evidence type="ECO:0000313" key="8">
    <source>
        <dbReference type="EMBL" id="PSS28646.1"/>
    </source>
</evidence>
<feature type="transmembrane region" description="Helical" evidence="6">
    <location>
        <begin position="102"/>
        <end position="126"/>
    </location>
</feature>
<evidence type="ECO:0000256" key="6">
    <source>
        <dbReference type="RuleBase" id="RU363077"/>
    </source>
</evidence>
<reference evidence="9" key="2">
    <citation type="journal article" date="2018" name="BMC Genomics">
        <title>A manually annotated Actinidia chinensis var. chinensis (kiwifruit) genome highlights the challenges associated with draft genomes and gene prediction in plants.</title>
        <authorList>
            <person name="Pilkington S.M."/>
            <person name="Crowhurst R."/>
            <person name="Hilario E."/>
            <person name="Nardozza S."/>
            <person name="Fraser L."/>
            <person name="Peng Y."/>
            <person name="Gunaseelan K."/>
            <person name="Simpson R."/>
            <person name="Tahir J."/>
            <person name="Deroles S.C."/>
            <person name="Templeton K."/>
            <person name="Luo Z."/>
            <person name="Davy M."/>
            <person name="Cheng C."/>
            <person name="McNeilage M."/>
            <person name="Scaglione D."/>
            <person name="Liu Y."/>
            <person name="Zhang Q."/>
            <person name="Datson P."/>
            <person name="De Silva N."/>
            <person name="Gardiner S.E."/>
            <person name="Bassett H."/>
            <person name="Chagne D."/>
            <person name="McCallum J."/>
            <person name="Dzierzon H."/>
            <person name="Deng C."/>
            <person name="Wang Y.Y."/>
            <person name="Barron L."/>
            <person name="Manako K."/>
            <person name="Bowen J."/>
            <person name="Foster T.M."/>
            <person name="Erridge Z.A."/>
            <person name="Tiffin H."/>
            <person name="Waite C.N."/>
            <person name="Davies K.M."/>
            <person name="Grierson E.P."/>
            <person name="Laing W.A."/>
            <person name="Kirk R."/>
            <person name="Chen X."/>
            <person name="Wood M."/>
            <person name="Montefiori M."/>
            <person name="Brummell D.A."/>
            <person name="Schwinn K.E."/>
            <person name="Catanach A."/>
            <person name="Fullerton C."/>
            <person name="Li D."/>
            <person name="Meiyalaghan S."/>
            <person name="Nieuwenhuizen N."/>
            <person name="Read N."/>
            <person name="Prakash R."/>
            <person name="Hunter D."/>
            <person name="Zhang H."/>
            <person name="McKenzie M."/>
            <person name="Knabel M."/>
            <person name="Harris A."/>
            <person name="Allan A.C."/>
            <person name="Gleave A."/>
            <person name="Chen A."/>
            <person name="Janssen B.J."/>
            <person name="Plunkett B."/>
            <person name="Ampomah-Dwamena C."/>
            <person name="Voogd C."/>
            <person name="Leif D."/>
            <person name="Lafferty D."/>
            <person name="Souleyre E.J.F."/>
            <person name="Varkonyi-Gasic E."/>
            <person name="Gambi F."/>
            <person name="Hanley J."/>
            <person name="Yao J.L."/>
            <person name="Cheung J."/>
            <person name="David K.M."/>
            <person name="Warren B."/>
            <person name="Marsh K."/>
            <person name="Snowden K.C."/>
            <person name="Lin-Wang K."/>
            <person name="Brian L."/>
            <person name="Martinez-Sanchez M."/>
            <person name="Wang M."/>
            <person name="Ileperuma N."/>
            <person name="Macnee N."/>
            <person name="Campin R."/>
            <person name="McAtee P."/>
            <person name="Drummond R.S.M."/>
            <person name="Espley R.V."/>
            <person name="Ireland H.S."/>
            <person name="Wu R."/>
            <person name="Atkinson R.G."/>
            <person name="Karunairetnam S."/>
            <person name="Bulley S."/>
            <person name="Chunkath S."/>
            <person name="Hanley Z."/>
            <person name="Storey R."/>
            <person name="Thrimawithana A.H."/>
            <person name="Thomson S."/>
            <person name="David C."/>
            <person name="Testolin R."/>
            <person name="Huang H."/>
            <person name="Hellens R.P."/>
            <person name="Schaffer R.J."/>
        </authorList>
    </citation>
    <scope>NUCLEOTIDE SEQUENCE [LARGE SCALE GENOMIC DNA]</scope>
    <source>
        <strain evidence="9">cv. Red5</strain>
    </source>
</reference>
<dbReference type="STRING" id="1590841.A0A2R6RF46"/>